<dbReference type="Gene3D" id="2.40.10.240">
    <property type="entry name" value="QueA-like"/>
    <property type="match status" value="1"/>
</dbReference>
<evidence type="ECO:0000256" key="1">
    <source>
        <dbReference type="ARBA" id="ARBA00004496"/>
    </source>
</evidence>
<dbReference type="InterPro" id="IPR042119">
    <property type="entry name" value="QueA_dom2"/>
</dbReference>
<comment type="subcellular location">
    <subcellularLocation>
        <location evidence="1 13">Cytoplasm</location>
    </subcellularLocation>
</comment>
<comment type="catalytic activity">
    <reaction evidence="8 13">
        <text>7-aminomethyl-7-carbaguanosine(34) in tRNA + S-adenosyl-L-methionine = epoxyqueuosine(34) in tRNA + adenine + L-methionine + 2 H(+)</text>
        <dbReference type="Rhea" id="RHEA:32155"/>
        <dbReference type="Rhea" id="RHEA-COMP:10342"/>
        <dbReference type="Rhea" id="RHEA-COMP:18582"/>
        <dbReference type="ChEBI" id="CHEBI:15378"/>
        <dbReference type="ChEBI" id="CHEBI:16708"/>
        <dbReference type="ChEBI" id="CHEBI:57844"/>
        <dbReference type="ChEBI" id="CHEBI:59789"/>
        <dbReference type="ChEBI" id="CHEBI:82833"/>
        <dbReference type="ChEBI" id="CHEBI:194443"/>
        <dbReference type="EC" id="2.4.99.17"/>
    </reaction>
</comment>
<dbReference type="PANTHER" id="PTHR30307">
    <property type="entry name" value="S-ADENOSYLMETHIONINE:TRNA RIBOSYLTRANSFERASE-ISOMERASE"/>
    <property type="match status" value="1"/>
</dbReference>
<keyword evidence="5 13" id="KW-0808">Transferase</keyword>
<reference evidence="14" key="1">
    <citation type="submission" date="2006-06" db="EMBL/GenBank/DDBJ databases">
        <title>Complete sequence of Trichodesmium erythraeum IMS101.</title>
        <authorList>
            <consortium name="US DOE Joint Genome Institute"/>
            <person name="Copeland A."/>
            <person name="Lucas S."/>
            <person name="Lapidus A."/>
            <person name="Barry K."/>
            <person name="Detter J.C."/>
            <person name="Glavina del Rio T."/>
            <person name="Hammon N."/>
            <person name="Israni S."/>
            <person name="Dalin E."/>
            <person name="Tice H."/>
            <person name="Pitluck S."/>
            <person name="Kiss H."/>
            <person name="Munk A.C."/>
            <person name="Brettin T."/>
            <person name="Bruce D."/>
            <person name="Han C."/>
            <person name="Tapia R."/>
            <person name="Gilna P."/>
            <person name="Schmutz J."/>
            <person name="Larimer F."/>
            <person name="Land M."/>
            <person name="Hauser L."/>
            <person name="Kyrpides N."/>
            <person name="Kim E."/>
            <person name="Richardson P."/>
        </authorList>
    </citation>
    <scope>NUCLEOTIDE SEQUENCE [LARGE SCALE GENOMIC DNA]</scope>
    <source>
        <strain evidence="14">IMS101</strain>
    </source>
</reference>
<dbReference type="EC" id="2.4.99.17" evidence="10 13"/>
<dbReference type="AlphaFoldDB" id="Q118B2"/>
<evidence type="ECO:0000256" key="6">
    <source>
        <dbReference type="ARBA" id="ARBA00022691"/>
    </source>
</evidence>
<dbReference type="GO" id="GO:0005737">
    <property type="term" value="C:cytoplasm"/>
    <property type="evidence" value="ECO:0007669"/>
    <property type="project" value="UniProtKB-SubCell"/>
</dbReference>
<proteinExistence type="inferred from homology"/>
<evidence type="ECO:0000256" key="9">
    <source>
        <dbReference type="ARBA" id="ARBA00061210"/>
    </source>
</evidence>
<dbReference type="EMBL" id="CP000393">
    <property type="protein sequence ID" value="ABG50162.1"/>
    <property type="molecule type" value="Genomic_DNA"/>
</dbReference>
<keyword evidence="4 13" id="KW-0963">Cytoplasm</keyword>
<dbReference type="eggNOG" id="COG0809">
    <property type="taxonomic scope" value="Bacteria"/>
</dbReference>
<organism evidence="14">
    <name type="scientific">Trichodesmium erythraeum (strain IMS101)</name>
    <dbReference type="NCBI Taxonomy" id="203124"/>
    <lineage>
        <taxon>Bacteria</taxon>
        <taxon>Bacillati</taxon>
        <taxon>Cyanobacteriota</taxon>
        <taxon>Cyanophyceae</taxon>
        <taxon>Oscillatoriophycideae</taxon>
        <taxon>Oscillatoriales</taxon>
        <taxon>Microcoleaceae</taxon>
        <taxon>Trichodesmium</taxon>
    </lineage>
</organism>
<evidence type="ECO:0000256" key="12">
    <source>
        <dbReference type="ARBA" id="ARBA00076160"/>
    </source>
</evidence>
<dbReference type="STRING" id="203124.Tery_0731"/>
<comment type="function">
    <text evidence="13">Transfers and isomerizes the ribose moiety from AdoMet to the 7-aminomethyl group of 7-deazaguanine (preQ1-tRNA) to give epoxyqueuosine (oQ-tRNA).</text>
</comment>
<comment type="subunit">
    <text evidence="3 13">Monomer.</text>
</comment>
<dbReference type="InterPro" id="IPR003699">
    <property type="entry name" value="QueA"/>
</dbReference>
<comment type="pathway">
    <text evidence="2 13">tRNA modification; tRNA-queuosine biosynthesis.</text>
</comment>
<dbReference type="NCBIfam" id="TIGR00113">
    <property type="entry name" value="queA"/>
    <property type="match status" value="1"/>
</dbReference>
<evidence type="ECO:0000256" key="11">
    <source>
        <dbReference type="ARBA" id="ARBA00069325"/>
    </source>
</evidence>
<keyword evidence="14" id="KW-0413">Isomerase</keyword>
<accession>Q118B2</accession>
<evidence type="ECO:0000256" key="2">
    <source>
        <dbReference type="ARBA" id="ARBA00004691"/>
    </source>
</evidence>
<gene>
    <name evidence="13" type="primary">queA</name>
    <name evidence="14" type="ordered locus">Tery_0731</name>
</gene>
<dbReference type="NCBIfam" id="NF001140">
    <property type="entry name" value="PRK00147.1"/>
    <property type="match status" value="1"/>
</dbReference>
<dbReference type="Pfam" id="PF02547">
    <property type="entry name" value="Queuosine_synth"/>
    <property type="match status" value="1"/>
</dbReference>
<dbReference type="UniPathway" id="UPA00392"/>
<dbReference type="HOGENOM" id="CLU_039110_1_0_3"/>
<evidence type="ECO:0000256" key="10">
    <source>
        <dbReference type="ARBA" id="ARBA00066503"/>
    </source>
</evidence>
<protein>
    <recommendedName>
        <fullName evidence="11 13">S-adenosylmethionine:tRNA ribosyltransferase-isomerase</fullName>
        <ecNumber evidence="10 13">2.4.99.17</ecNumber>
    </recommendedName>
    <alternativeName>
        <fullName evidence="12 13">Queuosine biosynthesis protein QueA</fullName>
    </alternativeName>
</protein>
<sequence length="369" mass="41674">MTDLDWSIEAYDYELPQELIAQNPVVPRDSSRLMVIESLTHNHRIFRDLPDLLQPEDLLVLNNTRVIPARLYGQKTSGAQVEILLLKQITNDSWLALVKPGKHFSAGTRIEFEPNSSFTCDYKLQATVLAIDQETGGRVLQFYWPQEVSWLDLLKQFGHIPFPPYVTGSQALTEQYQTVYSKIAGAIAAPTAGLHFTDELLYKLEQGNIGRAFITLHVGIGTFRPVEVKDITTHNIHSEWVEVSSLSVDKIHQTKAKGGRIIAVGTTVVRAIEAAALANDNYSTQESLIPLIRPFSDYTDIFIYPGYKWRVVDGLITNFHLPRSSLLMLVSAMIGRKRLLSLYQDAIDQKYRFYSFGDAMFILPSARVN</sequence>
<dbReference type="FunFam" id="3.40.1780.10:FF:000001">
    <property type="entry name" value="S-adenosylmethionine:tRNA ribosyltransferase-isomerase"/>
    <property type="match status" value="1"/>
</dbReference>
<evidence type="ECO:0000313" key="14">
    <source>
        <dbReference type="EMBL" id="ABG50162.1"/>
    </source>
</evidence>
<evidence type="ECO:0000256" key="13">
    <source>
        <dbReference type="HAMAP-Rule" id="MF_00113"/>
    </source>
</evidence>
<keyword evidence="7 13" id="KW-0671">Queuosine biosynthesis</keyword>
<keyword evidence="6 13" id="KW-0949">S-adenosyl-L-methionine</keyword>
<dbReference type="SUPFAM" id="SSF111337">
    <property type="entry name" value="QueA-like"/>
    <property type="match status" value="1"/>
</dbReference>
<dbReference type="InterPro" id="IPR036100">
    <property type="entry name" value="QueA_sf"/>
</dbReference>
<dbReference type="KEGG" id="ter:Tery_0731"/>
<dbReference type="PANTHER" id="PTHR30307:SF0">
    <property type="entry name" value="S-ADENOSYLMETHIONINE:TRNA RIBOSYLTRANSFERASE-ISOMERASE"/>
    <property type="match status" value="1"/>
</dbReference>
<dbReference type="Gene3D" id="3.40.1780.10">
    <property type="entry name" value="QueA-like"/>
    <property type="match status" value="1"/>
</dbReference>
<dbReference type="HAMAP" id="MF_00113">
    <property type="entry name" value="QueA"/>
    <property type="match status" value="1"/>
</dbReference>
<dbReference type="OrthoDB" id="9805933at2"/>
<dbReference type="GO" id="GO:0008616">
    <property type="term" value="P:tRNA queuosine(34) biosynthetic process"/>
    <property type="evidence" value="ECO:0007669"/>
    <property type="project" value="UniProtKB-UniRule"/>
</dbReference>
<evidence type="ECO:0000256" key="8">
    <source>
        <dbReference type="ARBA" id="ARBA00052751"/>
    </source>
</evidence>
<name>Q118B2_TRIEI</name>
<comment type="similarity">
    <text evidence="9 13">Belongs to the QueA family.</text>
</comment>
<evidence type="ECO:0000256" key="7">
    <source>
        <dbReference type="ARBA" id="ARBA00022785"/>
    </source>
</evidence>
<evidence type="ECO:0000256" key="3">
    <source>
        <dbReference type="ARBA" id="ARBA00011245"/>
    </source>
</evidence>
<dbReference type="GO" id="GO:0051075">
    <property type="term" value="F:S-adenosylmethionine:tRNA ribosyltransferase-isomerase activity"/>
    <property type="evidence" value="ECO:0007669"/>
    <property type="project" value="UniProtKB-EC"/>
</dbReference>
<dbReference type="RefSeq" id="WP_011610555.1">
    <property type="nucleotide sequence ID" value="NC_008312.1"/>
</dbReference>
<dbReference type="InterPro" id="IPR042118">
    <property type="entry name" value="QueA_dom1"/>
</dbReference>
<evidence type="ECO:0000256" key="5">
    <source>
        <dbReference type="ARBA" id="ARBA00022679"/>
    </source>
</evidence>
<evidence type="ECO:0000256" key="4">
    <source>
        <dbReference type="ARBA" id="ARBA00022490"/>
    </source>
</evidence>